<organism evidence="1">
    <name type="scientific">marine sediment metagenome</name>
    <dbReference type="NCBI Taxonomy" id="412755"/>
    <lineage>
        <taxon>unclassified sequences</taxon>
        <taxon>metagenomes</taxon>
        <taxon>ecological metagenomes</taxon>
    </lineage>
</organism>
<reference evidence="1" key="1">
    <citation type="journal article" date="2015" name="Nature">
        <title>Complex archaea that bridge the gap between prokaryotes and eukaryotes.</title>
        <authorList>
            <person name="Spang A."/>
            <person name="Saw J.H."/>
            <person name="Jorgensen S.L."/>
            <person name="Zaremba-Niedzwiedzka K."/>
            <person name="Martijn J."/>
            <person name="Lind A.E."/>
            <person name="van Eijk R."/>
            <person name="Schleper C."/>
            <person name="Guy L."/>
            <person name="Ettema T.J."/>
        </authorList>
    </citation>
    <scope>NUCLEOTIDE SEQUENCE</scope>
</reference>
<comment type="caution">
    <text evidence="1">The sequence shown here is derived from an EMBL/GenBank/DDBJ whole genome shotgun (WGS) entry which is preliminary data.</text>
</comment>
<proteinExistence type="predicted"/>
<protein>
    <submittedName>
        <fullName evidence="1">Uncharacterized protein</fullName>
    </submittedName>
</protein>
<feature type="non-terminal residue" evidence="1">
    <location>
        <position position="1"/>
    </location>
</feature>
<name>A0A0F8ZZ94_9ZZZZ</name>
<gene>
    <name evidence="1" type="ORF">LCGC14_2635470</name>
</gene>
<dbReference type="AlphaFoldDB" id="A0A0F8ZZ94"/>
<sequence>ETGRRATKDGKDSHSLNLADRVKMWPTPRSSTAMSATITEAANPDRYPNLETVLKKRHPEVVGGQLNPNWVEALMGFPIGWTDLT</sequence>
<accession>A0A0F8ZZ94</accession>
<dbReference type="EMBL" id="LAZR01045314">
    <property type="protein sequence ID" value="KKK99168.1"/>
    <property type="molecule type" value="Genomic_DNA"/>
</dbReference>
<evidence type="ECO:0000313" key="1">
    <source>
        <dbReference type="EMBL" id="KKK99168.1"/>
    </source>
</evidence>